<dbReference type="Gene3D" id="1.20.58.1690">
    <property type="match status" value="1"/>
</dbReference>
<reference evidence="2 5" key="1">
    <citation type="submission" date="2021-11" db="EMBL/GenBank/DDBJ databases">
        <title>Draft genome sequence of Capnocytophaga sp. strain KC07075 isolated from cat oral cavity.</title>
        <authorList>
            <person name="Suzuki M."/>
            <person name="Imaoka K."/>
            <person name="Kimura M."/>
            <person name="Morikawa S."/>
            <person name="Maeda K."/>
        </authorList>
    </citation>
    <scope>NUCLEOTIDE SEQUENCE</scope>
    <source>
        <strain evidence="2">KC07075</strain>
        <strain evidence="3 5">KC07079</strain>
    </source>
</reference>
<dbReference type="EMBL" id="BQKB01000039">
    <property type="protein sequence ID" value="GJM53399.1"/>
    <property type="molecule type" value="Genomic_DNA"/>
</dbReference>
<organism evidence="2 4">
    <name type="scientific">Capnocytophaga catalasegens</name>
    <dbReference type="NCBI Taxonomy" id="1004260"/>
    <lineage>
        <taxon>Bacteria</taxon>
        <taxon>Pseudomonadati</taxon>
        <taxon>Bacteroidota</taxon>
        <taxon>Flavobacteriia</taxon>
        <taxon>Flavobacteriales</taxon>
        <taxon>Flavobacteriaceae</taxon>
        <taxon>Capnocytophaga</taxon>
    </lineage>
</organism>
<protein>
    <recommendedName>
        <fullName evidence="1">YARHG domain-containing protein</fullName>
    </recommendedName>
</protein>
<evidence type="ECO:0000259" key="1">
    <source>
        <dbReference type="SMART" id="SM01324"/>
    </source>
</evidence>
<comment type="caution">
    <text evidence="2">The sequence shown here is derived from an EMBL/GenBank/DDBJ whole genome shotgun (WGS) entry which is preliminary data.</text>
</comment>
<dbReference type="EMBL" id="BQKA01000059">
    <property type="protein sequence ID" value="GJM51495.1"/>
    <property type="molecule type" value="Genomic_DNA"/>
</dbReference>
<dbReference type="InterPro" id="IPR038434">
    <property type="entry name" value="YARHG_sf"/>
</dbReference>
<evidence type="ECO:0000313" key="3">
    <source>
        <dbReference type="EMBL" id="GJM53399.1"/>
    </source>
</evidence>
<dbReference type="AlphaFoldDB" id="A0AAV5AYG5"/>
<dbReference type="InterPro" id="IPR025582">
    <property type="entry name" value="YARHG_dom"/>
</dbReference>
<evidence type="ECO:0000313" key="4">
    <source>
        <dbReference type="Proteomes" id="UP001207736"/>
    </source>
</evidence>
<evidence type="ECO:0000313" key="2">
    <source>
        <dbReference type="EMBL" id="GJM51495.1"/>
    </source>
</evidence>
<dbReference type="Proteomes" id="UP001208692">
    <property type="component" value="Unassembled WGS sequence"/>
</dbReference>
<proteinExistence type="predicted"/>
<name>A0AAV5AYG5_9FLAO</name>
<feature type="domain" description="YARHG" evidence="1">
    <location>
        <begin position="22"/>
        <end position="103"/>
    </location>
</feature>
<keyword evidence="5" id="KW-1185">Reference proteome</keyword>
<sequence length="246" mass="29655">MKRAYFLYLITFFSIFSTKAQKLNDCSRCLTEIITLEEIQAFSIDEVQFLLNDLYARKGFTFENFDLQAYFVGESWYQPTNNQDIIFNDIETQNIELFKSYVKKLELNRDDLLLNIRIFKELIQNKDAEKLQRMFRFPYTKFVENDKIKHLQAILKYIPFEETHYYKNNGYYRFSIDTGRTKTDYIFRIEGSSIHFLYNSGGLSEIIEKRNQYTTLLPDEGKEFTIDWEFLFENNQFTFVHFISSQ</sequence>
<gene>
    <name evidence="2" type="ORF">RCZ15_24680</name>
    <name evidence="3" type="ORF">RCZ16_17160</name>
</gene>
<accession>A0AAV5AYG5</accession>
<dbReference type="SMART" id="SM01324">
    <property type="entry name" value="YARHG"/>
    <property type="match status" value="1"/>
</dbReference>
<dbReference type="Pfam" id="PF13308">
    <property type="entry name" value="YARHG"/>
    <property type="match status" value="1"/>
</dbReference>
<evidence type="ECO:0000313" key="5">
    <source>
        <dbReference type="Proteomes" id="UP001208692"/>
    </source>
</evidence>
<dbReference type="Proteomes" id="UP001207736">
    <property type="component" value="Unassembled WGS sequence"/>
</dbReference>